<comment type="caution">
    <text evidence="1">The sequence shown here is derived from an EMBL/GenBank/DDBJ whole genome shotgun (WGS) entry which is preliminary data.</text>
</comment>
<dbReference type="EMBL" id="BARV01038942">
    <property type="protein sequence ID" value="GAI52462.1"/>
    <property type="molecule type" value="Genomic_DNA"/>
</dbReference>
<evidence type="ECO:0008006" key="2">
    <source>
        <dbReference type="Google" id="ProtNLM"/>
    </source>
</evidence>
<accession>X1P857</accession>
<protein>
    <recommendedName>
        <fullName evidence="2">Glycosidase</fullName>
    </recommendedName>
</protein>
<reference evidence="1" key="1">
    <citation type="journal article" date="2014" name="Front. Microbiol.">
        <title>High frequency of phylogenetically diverse reductive dehalogenase-homologous genes in deep subseafloor sedimentary metagenomes.</title>
        <authorList>
            <person name="Kawai M."/>
            <person name="Futagami T."/>
            <person name="Toyoda A."/>
            <person name="Takaki Y."/>
            <person name="Nishi S."/>
            <person name="Hori S."/>
            <person name="Arai W."/>
            <person name="Tsubouchi T."/>
            <person name="Morono Y."/>
            <person name="Uchiyama I."/>
            <person name="Ito T."/>
            <person name="Fujiyama A."/>
            <person name="Inagaki F."/>
            <person name="Takami H."/>
        </authorList>
    </citation>
    <scope>NUCLEOTIDE SEQUENCE</scope>
    <source>
        <strain evidence="1">Expedition CK06-06</strain>
    </source>
</reference>
<organism evidence="1">
    <name type="scientific">marine sediment metagenome</name>
    <dbReference type="NCBI Taxonomy" id="412755"/>
    <lineage>
        <taxon>unclassified sequences</taxon>
        <taxon>metagenomes</taxon>
        <taxon>ecological metagenomes</taxon>
    </lineage>
</organism>
<sequence length="34" mass="3650">TNELLIYYGASDSVVGLAVANLKDVVTYLKSCDD</sequence>
<gene>
    <name evidence="1" type="ORF">S06H3_59834</name>
</gene>
<dbReference type="Gene3D" id="2.115.10.20">
    <property type="entry name" value="Glycosyl hydrolase domain, family 43"/>
    <property type="match status" value="1"/>
</dbReference>
<evidence type="ECO:0000313" key="1">
    <source>
        <dbReference type="EMBL" id="GAI52462.1"/>
    </source>
</evidence>
<feature type="non-terminal residue" evidence="1">
    <location>
        <position position="1"/>
    </location>
</feature>
<dbReference type="AlphaFoldDB" id="X1P857"/>
<name>X1P857_9ZZZZ</name>
<proteinExistence type="predicted"/>
<dbReference type="InterPro" id="IPR023296">
    <property type="entry name" value="Glyco_hydro_beta-prop_sf"/>
</dbReference>